<comment type="caution">
    <text evidence="2">The sequence shown here is derived from an EMBL/GenBank/DDBJ whole genome shotgun (WGS) entry which is preliminary data.</text>
</comment>
<proteinExistence type="predicted"/>
<dbReference type="PANTHER" id="PTHR34969">
    <property type="entry name" value="OS01G0621700 PROTEIN"/>
    <property type="match status" value="1"/>
</dbReference>
<gene>
    <name evidence="2" type="ORF">WJX72_002387</name>
</gene>
<dbReference type="Proteomes" id="UP001489004">
    <property type="component" value="Unassembled WGS sequence"/>
</dbReference>
<dbReference type="Pfam" id="PF06017">
    <property type="entry name" value="Myosin_TH1"/>
    <property type="match status" value="1"/>
</dbReference>
<keyword evidence="3" id="KW-1185">Reference proteome</keyword>
<name>A0AAW1PPM4_9CHLO</name>
<dbReference type="PANTHER" id="PTHR34969:SF1">
    <property type="entry name" value="TH1 DOMAIN-CONTAINING PROTEIN"/>
    <property type="match status" value="1"/>
</dbReference>
<dbReference type="AlphaFoldDB" id="A0AAW1PPM4"/>
<evidence type="ECO:0000313" key="3">
    <source>
        <dbReference type="Proteomes" id="UP001489004"/>
    </source>
</evidence>
<accession>A0AAW1PPM4</accession>
<reference evidence="2 3" key="1">
    <citation type="journal article" date="2024" name="Nat. Commun.">
        <title>Phylogenomics reveals the evolutionary origins of lichenization in chlorophyte algae.</title>
        <authorList>
            <person name="Puginier C."/>
            <person name="Libourel C."/>
            <person name="Otte J."/>
            <person name="Skaloud P."/>
            <person name="Haon M."/>
            <person name="Grisel S."/>
            <person name="Petersen M."/>
            <person name="Berrin J.G."/>
            <person name="Delaux P.M."/>
            <person name="Dal Grande F."/>
            <person name="Keller J."/>
        </authorList>
    </citation>
    <scope>NUCLEOTIDE SEQUENCE [LARGE SCALE GENOMIC DNA]</scope>
    <source>
        <strain evidence="2 3">SAG 2043</strain>
    </source>
</reference>
<evidence type="ECO:0000259" key="1">
    <source>
        <dbReference type="PROSITE" id="PS51757"/>
    </source>
</evidence>
<feature type="domain" description="TH1" evidence="1">
    <location>
        <begin position="1"/>
        <end position="168"/>
    </location>
</feature>
<evidence type="ECO:0000313" key="2">
    <source>
        <dbReference type="EMBL" id="KAK9809952.1"/>
    </source>
</evidence>
<dbReference type="EMBL" id="JALJOR010000010">
    <property type="protein sequence ID" value="KAK9809952.1"/>
    <property type="molecule type" value="Genomic_DNA"/>
</dbReference>
<organism evidence="2 3">
    <name type="scientific">[Myrmecia] bisecta</name>
    <dbReference type="NCBI Taxonomy" id="41462"/>
    <lineage>
        <taxon>Eukaryota</taxon>
        <taxon>Viridiplantae</taxon>
        <taxon>Chlorophyta</taxon>
        <taxon>core chlorophytes</taxon>
        <taxon>Trebouxiophyceae</taxon>
        <taxon>Trebouxiales</taxon>
        <taxon>Trebouxiaceae</taxon>
        <taxon>Myrmecia</taxon>
    </lineage>
</organism>
<protein>
    <recommendedName>
        <fullName evidence="1">TH1 domain-containing protein</fullName>
    </recommendedName>
</protein>
<dbReference type="GO" id="GO:0003774">
    <property type="term" value="F:cytoskeletal motor activity"/>
    <property type="evidence" value="ECO:0007669"/>
    <property type="project" value="InterPro"/>
</dbReference>
<dbReference type="InterPro" id="IPR010926">
    <property type="entry name" value="Myosin_TH1"/>
</dbReference>
<dbReference type="GO" id="GO:0016459">
    <property type="term" value="C:myosin complex"/>
    <property type="evidence" value="ECO:0007669"/>
    <property type="project" value="InterPro"/>
</dbReference>
<dbReference type="PROSITE" id="PS51757">
    <property type="entry name" value="TH1"/>
    <property type="match status" value="1"/>
</dbReference>
<sequence length="168" mass="18168">MSWQVRQDYANLAATPALMKLVAKNRETCVLFSDTVLRVDSAGKLQTCLLIVTDRRVYTAETETCKLRRKFSLQAIVGVQLARNSKDFFALIVPQEEKDCIFATARRAAAVNAISEACAALPSGPVAVEHCDAISCRLSISSNCEVTFGISSQAHPTAQLAVHPRAGA</sequence>